<sequence length="83" mass="9742">MEAKVKSLPSEIEQILLATVHLIKVKSFVLMQLLILDYYFQLQIFVEHLLPYQLKELECTGLRIIRQQGVVNVGRIRVRQDFS</sequence>
<comment type="caution">
    <text evidence="1">The sequence shown here is derived from an EMBL/GenBank/DDBJ whole genome shotgun (WGS) entry which is preliminary data.</text>
</comment>
<evidence type="ECO:0000313" key="2">
    <source>
        <dbReference type="Proteomes" id="UP001627154"/>
    </source>
</evidence>
<protein>
    <submittedName>
        <fullName evidence="1">Uncharacterized protein</fullName>
    </submittedName>
</protein>
<accession>A0ABD2WZF0</accession>
<reference evidence="1 2" key="1">
    <citation type="journal article" date="2024" name="bioRxiv">
        <title>A reference genome for Trichogramma kaykai: A tiny desert-dwelling parasitoid wasp with competing sex-ratio distorters.</title>
        <authorList>
            <person name="Culotta J."/>
            <person name="Lindsey A.R."/>
        </authorList>
    </citation>
    <scope>NUCLEOTIDE SEQUENCE [LARGE SCALE GENOMIC DNA]</scope>
    <source>
        <strain evidence="1 2">KSX58</strain>
    </source>
</reference>
<name>A0ABD2WZF0_9HYME</name>
<proteinExistence type="predicted"/>
<evidence type="ECO:0000313" key="1">
    <source>
        <dbReference type="EMBL" id="KAL3398128.1"/>
    </source>
</evidence>
<organism evidence="1 2">
    <name type="scientific">Trichogramma kaykai</name>
    <dbReference type="NCBI Taxonomy" id="54128"/>
    <lineage>
        <taxon>Eukaryota</taxon>
        <taxon>Metazoa</taxon>
        <taxon>Ecdysozoa</taxon>
        <taxon>Arthropoda</taxon>
        <taxon>Hexapoda</taxon>
        <taxon>Insecta</taxon>
        <taxon>Pterygota</taxon>
        <taxon>Neoptera</taxon>
        <taxon>Endopterygota</taxon>
        <taxon>Hymenoptera</taxon>
        <taxon>Apocrita</taxon>
        <taxon>Proctotrupomorpha</taxon>
        <taxon>Chalcidoidea</taxon>
        <taxon>Trichogrammatidae</taxon>
        <taxon>Trichogramma</taxon>
    </lineage>
</organism>
<dbReference type="EMBL" id="JBJJXI010000060">
    <property type="protein sequence ID" value="KAL3398128.1"/>
    <property type="molecule type" value="Genomic_DNA"/>
</dbReference>
<keyword evidence="2" id="KW-1185">Reference proteome</keyword>
<gene>
    <name evidence="1" type="ORF">TKK_008336</name>
</gene>
<dbReference type="Proteomes" id="UP001627154">
    <property type="component" value="Unassembled WGS sequence"/>
</dbReference>
<dbReference type="AlphaFoldDB" id="A0ABD2WZF0"/>